<name>A0A545SLE6_9RHOB</name>
<dbReference type="InterPro" id="IPR045584">
    <property type="entry name" value="Pilin-like"/>
</dbReference>
<proteinExistence type="inferred from homology"/>
<evidence type="ECO:0000313" key="12">
    <source>
        <dbReference type="Proteomes" id="UP000315816"/>
    </source>
</evidence>
<dbReference type="NCBIfam" id="TIGR01710">
    <property type="entry name" value="typeII_sec_gspG"/>
    <property type="match status" value="1"/>
</dbReference>
<evidence type="ECO:0000256" key="5">
    <source>
        <dbReference type="ARBA" id="ARBA00022481"/>
    </source>
</evidence>
<dbReference type="InterPro" id="IPR013545">
    <property type="entry name" value="T2SS_protein-GspG_C"/>
</dbReference>
<comment type="similarity">
    <text evidence="2">Belongs to the GSP G family.</text>
</comment>
<keyword evidence="9" id="KW-0472">Membrane</keyword>
<dbReference type="Gene3D" id="3.30.700.10">
    <property type="entry name" value="Glycoprotein, Type 4 Pilin"/>
    <property type="match status" value="1"/>
</dbReference>
<keyword evidence="8" id="KW-1133">Transmembrane helix</keyword>
<dbReference type="GO" id="GO:0005886">
    <property type="term" value="C:plasma membrane"/>
    <property type="evidence" value="ECO:0007669"/>
    <property type="project" value="UniProtKB-SubCell"/>
</dbReference>
<dbReference type="Pfam" id="PF07963">
    <property type="entry name" value="N_methyl"/>
    <property type="match status" value="1"/>
</dbReference>
<dbReference type="EMBL" id="VICH01000016">
    <property type="protein sequence ID" value="TQV65804.1"/>
    <property type="molecule type" value="Genomic_DNA"/>
</dbReference>
<dbReference type="GO" id="GO:0015627">
    <property type="term" value="C:type II protein secretion system complex"/>
    <property type="evidence" value="ECO:0007669"/>
    <property type="project" value="InterPro"/>
</dbReference>
<keyword evidence="7" id="KW-0812">Transmembrane</keyword>
<evidence type="ECO:0000256" key="1">
    <source>
        <dbReference type="ARBA" id="ARBA00004377"/>
    </source>
</evidence>
<evidence type="ECO:0000313" key="11">
    <source>
        <dbReference type="EMBL" id="TQV65804.1"/>
    </source>
</evidence>
<comment type="caution">
    <text evidence="11">The sequence shown here is derived from an EMBL/GenBank/DDBJ whole genome shotgun (WGS) entry which is preliminary data.</text>
</comment>
<protein>
    <recommendedName>
        <fullName evidence="3">Type II secretion system core protein G</fullName>
    </recommendedName>
</protein>
<dbReference type="InterPro" id="IPR000983">
    <property type="entry name" value="Bac_GSPG_pilin"/>
</dbReference>
<accession>A0A545SLE6</accession>
<gene>
    <name evidence="11" type="primary">gspG</name>
    <name evidence="11" type="ORF">FIL88_16025</name>
</gene>
<evidence type="ECO:0000256" key="9">
    <source>
        <dbReference type="ARBA" id="ARBA00023136"/>
    </source>
</evidence>
<dbReference type="SUPFAM" id="SSF54523">
    <property type="entry name" value="Pili subunits"/>
    <property type="match status" value="1"/>
</dbReference>
<reference evidence="11 12" key="1">
    <citation type="submission" date="2019-06" db="EMBL/GenBank/DDBJ databases">
        <title>A novel species of marine bacteria.</title>
        <authorList>
            <person name="Wang Y."/>
        </authorList>
    </citation>
    <scope>NUCLEOTIDE SEQUENCE [LARGE SCALE GENOMIC DNA]</scope>
    <source>
        <strain evidence="11 12">MA1-10</strain>
    </source>
</reference>
<keyword evidence="5" id="KW-0488">Methylation</keyword>
<keyword evidence="4" id="KW-1003">Cell membrane</keyword>
<evidence type="ECO:0000256" key="4">
    <source>
        <dbReference type="ARBA" id="ARBA00022475"/>
    </source>
</evidence>
<dbReference type="NCBIfam" id="TIGR02532">
    <property type="entry name" value="IV_pilin_GFxxxE"/>
    <property type="match status" value="1"/>
</dbReference>
<dbReference type="InterPro" id="IPR010054">
    <property type="entry name" value="Type2_sec_GspG"/>
</dbReference>
<keyword evidence="12" id="KW-1185">Reference proteome</keyword>
<evidence type="ECO:0000259" key="10">
    <source>
        <dbReference type="Pfam" id="PF08334"/>
    </source>
</evidence>
<dbReference type="GO" id="GO:0015628">
    <property type="term" value="P:protein secretion by the type II secretion system"/>
    <property type="evidence" value="ECO:0007669"/>
    <property type="project" value="InterPro"/>
</dbReference>
<dbReference type="OrthoDB" id="9795612at2"/>
<evidence type="ECO:0000256" key="7">
    <source>
        <dbReference type="ARBA" id="ARBA00022692"/>
    </source>
</evidence>
<evidence type="ECO:0000256" key="2">
    <source>
        <dbReference type="ARBA" id="ARBA00009984"/>
    </source>
</evidence>
<evidence type="ECO:0000256" key="6">
    <source>
        <dbReference type="ARBA" id="ARBA00022519"/>
    </source>
</evidence>
<dbReference type="Pfam" id="PF08334">
    <property type="entry name" value="T2SSG"/>
    <property type="match status" value="1"/>
</dbReference>
<comment type="subcellular location">
    <subcellularLocation>
        <location evidence="1">Cell inner membrane</location>
        <topology evidence="1">Single-pass membrane protein</topology>
    </subcellularLocation>
</comment>
<evidence type="ECO:0000256" key="8">
    <source>
        <dbReference type="ARBA" id="ARBA00022989"/>
    </source>
</evidence>
<dbReference type="Proteomes" id="UP000315816">
    <property type="component" value="Unassembled WGS sequence"/>
</dbReference>
<keyword evidence="6" id="KW-0997">Cell inner membrane</keyword>
<evidence type="ECO:0000256" key="3">
    <source>
        <dbReference type="ARBA" id="ARBA00020042"/>
    </source>
</evidence>
<organism evidence="11 12">
    <name type="scientific">Aliiroseovarius halocynthiae</name>
    <dbReference type="NCBI Taxonomy" id="985055"/>
    <lineage>
        <taxon>Bacteria</taxon>
        <taxon>Pseudomonadati</taxon>
        <taxon>Pseudomonadota</taxon>
        <taxon>Alphaproteobacteria</taxon>
        <taxon>Rhodobacterales</taxon>
        <taxon>Paracoccaceae</taxon>
        <taxon>Aliiroseovarius</taxon>
    </lineage>
</organism>
<feature type="domain" description="Type II secretion system protein GspG C-terminal" evidence="10">
    <location>
        <begin position="30"/>
        <end position="133"/>
    </location>
</feature>
<sequence length="135" mass="14185">MSRKSGMTILEVLIVLTVIALIAAVAGPRLVGYLGRAKTETAALQIKQISNALQLFYIDMGRYPSDAEGLAVLVTRPAGETAWTGPYMETAEALLDPWGRDYIYAEPGADGVLSVTSLGRDGAPGGTGEDADLSL</sequence>
<dbReference type="PRINTS" id="PR00813">
    <property type="entry name" value="BCTERIALGSPG"/>
</dbReference>
<dbReference type="AlphaFoldDB" id="A0A545SLE6"/>
<dbReference type="InterPro" id="IPR012902">
    <property type="entry name" value="N_methyl_site"/>
</dbReference>